<dbReference type="InParanoid" id="A0BE30"/>
<dbReference type="EMBL" id="CT867988">
    <property type="protein sequence ID" value="CAK56797.1"/>
    <property type="molecule type" value="Genomic_DNA"/>
</dbReference>
<accession>A0BE30</accession>
<dbReference type="HOGENOM" id="CLU_394059_0_0_1"/>
<name>A0BE30_PARTE</name>
<dbReference type="GeneID" id="5009979"/>
<protein>
    <submittedName>
        <fullName evidence="1">Uncharacterized protein</fullName>
    </submittedName>
</protein>
<evidence type="ECO:0000313" key="1">
    <source>
        <dbReference type="EMBL" id="CAK56797.1"/>
    </source>
</evidence>
<evidence type="ECO:0000313" key="2">
    <source>
        <dbReference type="Proteomes" id="UP000000600"/>
    </source>
</evidence>
<dbReference type="OrthoDB" id="286121at2759"/>
<reference evidence="1 2" key="1">
    <citation type="journal article" date="2006" name="Nature">
        <title>Global trends of whole-genome duplications revealed by the ciliate Paramecium tetraurelia.</title>
        <authorList>
            <consortium name="Genoscope"/>
            <person name="Aury J.-M."/>
            <person name="Jaillon O."/>
            <person name="Duret L."/>
            <person name="Noel B."/>
            <person name="Jubin C."/>
            <person name="Porcel B.M."/>
            <person name="Segurens B."/>
            <person name="Daubin V."/>
            <person name="Anthouard V."/>
            <person name="Aiach N."/>
            <person name="Arnaiz O."/>
            <person name="Billaut A."/>
            <person name="Beisson J."/>
            <person name="Blanc I."/>
            <person name="Bouhouche K."/>
            <person name="Camara F."/>
            <person name="Duharcourt S."/>
            <person name="Guigo R."/>
            <person name="Gogendeau D."/>
            <person name="Katinka M."/>
            <person name="Keller A.-M."/>
            <person name="Kissmehl R."/>
            <person name="Klotz C."/>
            <person name="Koll F."/>
            <person name="Le Moue A."/>
            <person name="Lepere C."/>
            <person name="Malinsky S."/>
            <person name="Nowacki M."/>
            <person name="Nowak J.K."/>
            <person name="Plattner H."/>
            <person name="Poulain J."/>
            <person name="Ruiz F."/>
            <person name="Serrano V."/>
            <person name="Zagulski M."/>
            <person name="Dessen P."/>
            <person name="Betermier M."/>
            <person name="Weissenbach J."/>
            <person name="Scarpelli C."/>
            <person name="Schachter V."/>
            <person name="Sperling L."/>
            <person name="Meyer E."/>
            <person name="Cohen J."/>
            <person name="Wincker P."/>
        </authorList>
    </citation>
    <scope>NUCLEOTIDE SEQUENCE [LARGE SCALE GENOMIC DNA]</scope>
    <source>
        <strain evidence="1 2">Stock d4-2</strain>
    </source>
</reference>
<dbReference type="KEGG" id="ptm:GSPATT00027829001"/>
<sequence length="776" mass="89688">MFQTTSSINSQQSPNRFKFKSKVSFFNDNMVPATTTKITMQYKELLRNMLASLQEKASFANLSEFDSLKSNQIAVSIQSCYNPKFKSTGVDETKEAFYDLLDEIKQTINRKFPFIKLFRQQINHPDHYLQIQLFQQDVHTVVLYSRQFSKEQITPKLIGDLVWLHLKKFNLTVNVDCPIKHVVPVCEDGMQKSILEGLQVTVRQREAPTILQSAQTPTKQIVIRTSFCQQASSGQKSASKLDIYKSTENIRDMEKSVRVYFSPTKSQAWMTQTNVSQIDLSGQKQKVQSPEKKFTVKLFSQTIPITCFEEAKFIDLVQQTNSYEIEISGNCIQTTKSQLNVDELLDENTDTVYVSTRVERTDLIKCIVKAPEDATINITKNITETLTYDANEQAFIFYGRDKQEYVIDVSKKDCFSQKRTIFLQGNTDVKIVFDLVSCVETTLQFRVYNILLKSGQHKDIENCRLEVFQSDQADQEPIIGITNEQGLFNCPGLMFKQVRVHAQRKGFLQVSYDFDVLANSTGQILNIPMIPDYYSLINQYHILIYVPNKNNFQLDYSMICPDGVKIDSKNRAHNVVKSKLEINRINQSTMLWNFSVHVQSLDPFLSDNCYQFFINNQKPKRKLLCQEPLSPQCKENNGTTSSKASCFKTVNLNDMFLKTRVMQTEIKTFVRQESDVIAQKINNFCAEDSVRIFVTFGHKVLETFMIQSNLLMQNEKCFGVIDLDKRLFIRDNDTTQQNIKRNLSKMPTFKKDMKNTNEDRTMTTILSHITNQRFQE</sequence>
<dbReference type="RefSeq" id="XP_001424195.1">
    <property type="nucleotide sequence ID" value="XM_001424158.1"/>
</dbReference>
<dbReference type="Proteomes" id="UP000000600">
    <property type="component" value="Unassembled WGS sequence"/>
</dbReference>
<gene>
    <name evidence="1" type="ORF">GSPATT00027829001</name>
</gene>
<proteinExistence type="predicted"/>
<keyword evidence="2" id="KW-1185">Reference proteome</keyword>
<dbReference type="AlphaFoldDB" id="A0BE30"/>
<dbReference type="OMA" id="NLNDMFL"/>
<dbReference type="eggNOG" id="ENOG502STT4">
    <property type="taxonomic scope" value="Eukaryota"/>
</dbReference>
<organism evidence="1 2">
    <name type="scientific">Paramecium tetraurelia</name>
    <dbReference type="NCBI Taxonomy" id="5888"/>
    <lineage>
        <taxon>Eukaryota</taxon>
        <taxon>Sar</taxon>
        <taxon>Alveolata</taxon>
        <taxon>Ciliophora</taxon>
        <taxon>Intramacronucleata</taxon>
        <taxon>Oligohymenophorea</taxon>
        <taxon>Peniculida</taxon>
        <taxon>Parameciidae</taxon>
        <taxon>Paramecium</taxon>
    </lineage>
</organism>